<protein>
    <submittedName>
        <fullName evidence="2">Uncharacterized protein</fullName>
    </submittedName>
</protein>
<feature type="region of interest" description="Disordered" evidence="1">
    <location>
        <begin position="1"/>
        <end position="86"/>
    </location>
</feature>
<name>A0A1F6FI96_9BACT</name>
<gene>
    <name evidence="2" type="ORF">A2392_02295</name>
</gene>
<feature type="compositionally biased region" description="Acidic residues" evidence="1">
    <location>
        <begin position="53"/>
        <end position="86"/>
    </location>
</feature>
<accession>A0A1F6FI96</accession>
<feature type="compositionally biased region" description="Acidic residues" evidence="1">
    <location>
        <begin position="10"/>
        <end position="20"/>
    </location>
</feature>
<proteinExistence type="predicted"/>
<dbReference type="EMBL" id="MFMS01000006">
    <property type="protein sequence ID" value="OGG85582.1"/>
    <property type="molecule type" value="Genomic_DNA"/>
</dbReference>
<dbReference type="STRING" id="1798531.A2392_02295"/>
<sequence length="86" mass="9783">MISLHTNRNDDEEVEEEDAEGVAGLDDAILDEITDDAPVEEPEGFGHIKEDIGEVEEEEEEEKTDEELEEDAEDVDYDSFDDEDHL</sequence>
<feature type="compositionally biased region" description="Acidic residues" evidence="1">
    <location>
        <begin position="28"/>
        <end position="43"/>
    </location>
</feature>
<dbReference type="AlphaFoldDB" id="A0A1F6FI96"/>
<evidence type="ECO:0000313" key="3">
    <source>
        <dbReference type="Proteomes" id="UP000177395"/>
    </source>
</evidence>
<reference evidence="2 3" key="1">
    <citation type="journal article" date="2016" name="Nat. Commun.">
        <title>Thousands of microbial genomes shed light on interconnected biogeochemical processes in an aquifer system.</title>
        <authorList>
            <person name="Anantharaman K."/>
            <person name="Brown C.T."/>
            <person name="Hug L.A."/>
            <person name="Sharon I."/>
            <person name="Castelle C.J."/>
            <person name="Probst A.J."/>
            <person name="Thomas B.C."/>
            <person name="Singh A."/>
            <person name="Wilkins M.J."/>
            <person name="Karaoz U."/>
            <person name="Brodie E.L."/>
            <person name="Williams K.H."/>
            <person name="Hubbard S.S."/>
            <person name="Banfield J.F."/>
        </authorList>
    </citation>
    <scope>NUCLEOTIDE SEQUENCE [LARGE SCALE GENOMIC DNA]</scope>
</reference>
<comment type="caution">
    <text evidence="2">The sequence shown here is derived from an EMBL/GenBank/DDBJ whole genome shotgun (WGS) entry which is preliminary data.</text>
</comment>
<evidence type="ECO:0000256" key="1">
    <source>
        <dbReference type="SAM" id="MobiDB-lite"/>
    </source>
</evidence>
<evidence type="ECO:0000313" key="2">
    <source>
        <dbReference type="EMBL" id="OGG85582.1"/>
    </source>
</evidence>
<dbReference type="Proteomes" id="UP000177395">
    <property type="component" value="Unassembled WGS sequence"/>
</dbReference>
<organism evidence="2 3">
    <name type="scientific">Candidatus Kaiserbacteria bacterium RIFOXYB1_FULL_46_14</name>
    <dbReference type="NCBI Taxonomy" id="1798531"/>
    <lineage>
        <taxon>Bacteria</taxon>
        <taxon>Candidatus Kaiseribacteriota</taxon>
    </lineage>
</organism>